<evidence type="ECO:0000313" key="1">
    <source>
        <dbReference type="EMBL" id="DAF65258.1"/>
    </source>
</evidence>
<organism evidence="1">
    <name type="scientific">Myoviridae sp. ctCXW4</name>
    <dbReference type="NCBI Taxonomy" id="2827669"/>
    <lineage>
        <taxon>Viruses</taxon>
        <taxon>Duplodnaviria</taxon>
        <taxon>Heunggongvirae</taxon>
        <taxon>Uroviricota</taxon>
        <taxon>Caudoviricetes</taxon>
    </lineage>
</organism>
<dbReference type="EMBL" id="BK032876">
    <property type="protein sequence ID" value="DAF65258.1"/>
    <property type="molecule type" value="Genomic_DNA"/>
</dbReference>
<protein>
    <submittedName>
        <fullName evidence="1">Uncharacterized protein</fullName>
    </submittedName>
</protein>
<reference evidence="1" key="1">
    <citation type="journal article" date="2021" name="Proc. Natl. Acad. Sci. U.S.A.">
        <title>A Catalog of Tens of Thousands of Viruses from Human Metagenomes Reveals Hidden Associations with Chronic Diseases.</title>
        <authorList>
            <person name="Tisza M.J."/>
            <person name="Buck C.B."/>
        </authorList>
    </citation>
    <scope>NUCLEOTIDE SEQUENCE</scope>
    <source>
        <strain evidence="1">CtCXW4</strain>
    </source>
</reference>
<accession>A0A8S5TQ32</accession>
<proteinExistence type="predicted"/>
<name>A0A8S5TQ32_9CAUD</name>
<sequence length="176" mass="20950">MENKELKEYLGEFNEDSDVSIIVANPEDRKVYMPEAVLLMKDEEVYQPCFMVMVGAARDMDEDIAREVEEVAQPELPKLKNNDQRKEFLKTYRDWPVWFEVPQADEVYYRYILPDGSAIVICEYKQYVAWKERYTDENPESTYTKSYLLEPGYHHLHDCETNETALVKKLMEVQKR</sequence>